<reference evidence="1" key="1">
    <citation type="submission" date="2013-04" db="UniProtKB">
        <authorList>
            <consortium name="EnsemblPlants"/>
        </authorList>
    </citation>
    <scope>IDENTIFICATION</scope>
</reference>
<dbReference type="HOGENOM" id="CLU_2213989_0_0_1"/>
<dbReference type="Proteomes" id="UP000006038">
    <property type="component" value="Unassembled WGS sequence"/>
</dbReference>
<protein>
    <submittedName>
        <fullName evidence="1">Uncharacterized protein</fullName>
    </submittedName>
</protein>
<evidence type="ECO:0000313" key="1">
    <source>
        <dbReference type="EnsemblPlants" id="OB02G23960.1"/>
    </source>
</evidence>
<dbReference type="Gramene" id="OB02G23960.1">
    <property type="protein sequence ID" value="OB02G23960.1"/>
    <property type="gene ID" value="OB02G23960"/>
</dbReference>
<dbReference type="EnsemblPlants" id="OB02G23960.1">
    <property type="protein sequence ID" value="OB02G23960.1"/>
    <property type="gene ID" value="OB02G23960"/>
</dbReference>
<proteinExistence type="predicted"/>
<evidence type="ECO:0000313" key="2">
    <source>
        <dbReference type="Proteomes" id="UP000006038"/>
    </source>
</evidence>
<sequence>MVPTSGTPTQVAAAGRAACSCPKSDGQLLACCPYWISLMENAVRGLRHGAHGRGESVDILRCIESWSPDEQRRAYEVIAWFKQEGIDRLQIMPDDLRSTVVNGEDLD</sequence>
<keyword evidence="2" id="KW-1185">Reference proteome</keyword>
<dbReference type="AlphaFoldDB" id="J3LCM9"/>
<name>J3LCM9_ORYBR</name>
<dbReference type="STRING" id="4533.J3LCM9"/>
<organism evidence="1">
    <name type="scientific">Oryza brachyantha</name>
    <name type="common">malo sina</name>
    <dbReference type="NCBI Taxonomy" id="4533"/>
    <lineage>
        <taxon>Eukaryota</taxon>
        <taxon>Viridiplantae</taxon>
        <taxon>Streptophyta</taxon>
        <taxon>Embryophyta</taxon>
        <taxon>Tracheophyta</taxon>
        <taxon>Spermatophyta</taxon>
        <taxon>Magnoliopsida</taxon>
        <taxon>Liliopsida</taxon>
        <taxon>Poales</taxon>
        <taxon>Poaceae</taxon>
        <taxon>BOP clade</taxon>
        <taxon>Oryzoideae</taxon>
        <taxon>Oryzeae</taxon>
        <taxon>Oryzinae</taxon>
        <taxon>Oryza</taxon>
    </lineage>
</organism>
<accession>J3LCM9</accession>